<dbReference type="RefSeq" id="WP_160903230.1">
    <property type="nucleotide sequence ID" value="NZ_CP102850.1"/>
</dbReference>
<evidence type="ECO:0000313" key="2">
    <source>
        <dbReference type="Proteomes" id="UP000475545"/>
    </source>
</evidence>
<gene>
    <name evidence="1" type="ORF">GIY30_17220</name>
</gene>
<keyword evidence="2" id="KW-1185">Reference proteome</keyword>
<organism evidence="1 2">
    <name type="scientific">Gordonia mangrovi</name>
    <dbReference type="NCBI Taxonomy" id="2665643"/>
    <lineage>
        <taxon>Bacteria</taxon>
        <taxon>Bacillati</taxon>
        <taxon>Actinomycetota</taxon>
        <taxon>Actinomycetes</taxon>
        <taxon>Mycobacteriales</taxon>
        <taxon>Gordoniaceae</taxon>
        <taxon>Gordonia</taxon>
    </lineage>
</organism>
<dbReference type="AlphaFoldDB" id="A0A6L7GT41"/>
<dbReference type="Proteomes" id="UP000475545">
    <property type="component" value="Unassembled WGS sequence"/>
</dbReference>
<dbReference type="EMBL" id="WMBR01000004">
    <property type="protein sequence ID" value="MXP23080.1"/>
    <property type="molecule type" value="Genomic_DNA"/>
</dbReference>
<sequence>MRPTIMSRIHVLAVDALTTRALVAAIGLIVALAITTAGSPYALASPRHPGDGDRITVVLTSDRKINSGVSWYDGHNRLRSQTRVPLDRYHPTSKTWSASLVYTSRARNQKVDTVFQSAGAFARCTVWVNTVKVREKTVRGQRYATASCR</sequence>
<comment type="caution">
    <text evidence="1">The sequence shown here is derived from an EMBL/GenBank/DDBJ whole genome shotgun (WGS) entry which is preliminary data.</text>
</comment>
<protein>
    <submittedName>
        <fullName evidence="1">Uncharacterized protein</fullName>
    </submittedName>
</protein>
<proteinExistence type="predicted"/>
<name>A0A6L7GT41_9ACTN</name>
<accession>A0A6L7GT41</accession>
<reference evidence="1 2" key="1">
    <citation type="submission" date="2019-11" db="EMBL/GenBank/DDBJ databases">
        <title>Gordonia sp. nov., a novel actinobacterium isolated from mangrove soil in Hainan.</title>
        <authorList>
            <person name="Huang X."/>
            <person name="Xie Y."/>
            <person name="Chu X."/>
            <person name="Xiao K."/>
        </authorList>
    </citation>
    <scope>NUCLEOTIDE SEQUENCE [LARGE SCALE GENOMIC DNA]</scope>
    <source>
        <strain evidence="1 2">HNM0687</strain>
    </source>
</reference>
<evidence type="ECO:0000313" key="1">
    <source>
        <dbReference type="EMBL" id="MXP23080.1"/>
    </source>
</evidence>